<reference evidence="13 14" key="1">
    <citation type="submission" date="2018-05" db="EMBL/GenBank/DDBJ databases">
        <authorList>
            <person name="Datahose"/>
        </authorList>
    </citation>
    <scope>NUCLEOTIDE SEQUENCE</scope>
</reference>
<dbReference type="InterPro" id="IPR004808">
    <property type="entry name" value="AP_endonuc_1"/>
</dbReference>
<evidence type="ECO:0000256" key="2">
    <source>
        <dbReference type="ARBA" id="ARBA00007092"/>
    </source>
</evidence>
<protein>
    <recommendedName>
        <fullName evidence="3">exodeoxyribonuclease III</fullName>
        <ecNumber evidence="3">3.1.11.2</ecNumber>
    </recommendedName>
</protein>
<evidence type="ECO:0000313" key="13">
    <source>
        <dbReference type="Ensembl" id="ENSACLP00000065070.1"/>
    </source>
</evidence>
<feature type="domain" description="Endonuclease/exonuclease/phosphatase" evidence="12">
    <location>
        <begin position="98"/>
        <end position="223"/>
    </location>
</feature>
<evidence type="ECO:0000256" key="7">
    <source>
        <dbReference type="ARBA" id="ARBA00022842"/>
    </source>
</evidence>
<feature type="site" description="Transition state stabilizer" evidence="11">
    <location>
        <position position="136"/>
    </location>
</feature>
<dbReference type="GO" id="GO:0008081">
    <property type="term" value="F:phosphoric diester hydrolase activity"/>
    <property type="evidence" value="ECO:0007669"/>
    <property type="project" value="TreeGrafter"/>
</dbReference>
<evidence type="ECO:0000256" key="5">
    <source>
        <dbReference type="ARBA" id="ARBA00022763"/>
    </source>
</evidence>
<evidence type="ECO:0000259" key="12">
    <source>
        <dbReference type="Pfam" id="PF14529"/>
    </source>
</evidence>
<evidence type="ECO:0000256" key="6">
    <source>
        <dbReference type="ARBA" id="ARBA00022801"/>
    </source>
</evidence>
<dbReference type="PANTHER" id="PTHR22748">
    <property type="entry name" value="AP ENDONUCLEASE"/>
    <property type="match status" value="1"/>
</dbReference>
<keyword evidence="8" id="KW-0234">DNA repair</keyword>
<keyword evidence="14" id="KW-1185">Reference proteome</keyword>
<reference evidence="13" key="3">
    <citation type="submission" date="2025-08" db="UniProtKB">
        <authorList>
            <consortium name="Ensembl"/>
        </authorList>
    </citation>
    <scope>IDENTIFICATION</scope>
</reference>
<feature type="active site" description="Proton acceptor" evidence="9">
    <location>
        <position position="221"/>
    </location>
</feature>
<comment type="catalytic activity">
    <reaction evidence="1">
        <text>Exonucleolytic cleavage in the 3'- to 5'-direction to yield nucleoside 5'-phosphates.</text>
        <dbReference type="EC" id="3.1.11.2"/>
    </reaction>
</comment>
<keyword evidence="7 10" id="KW-0460">Magnesium</keyword>
<evidence type="ECO:0000313" key="14">
    <source>
        <dbReference type="Proteomes" id="UP000265100"/>
    </source>
</evidence>
<feature type="binding site" evidence="10">
    <location>
        <position position="220"/>
    </location>
    <ligand>
        <name>Mg(2+)</name>
        <dbReference type="ChEBI" id="CHEBI:18420"/>
        <label>1</label>
    </ligand>
</feature>
<evidence type="ECO:0000256" key="9">
    <source>
        <dbReference type="PIRSR" id="PIRSR604808-1"/>
    </source>
</evidence>
<keyword evidence="5" id="KW-0227">DNA damage</keyword>
<dbReference type="InterPro" id="IPR005135">
    <property type="entry name" value="Endo/exonuclease/phosphatase"/>
</dbReference>
<reference evidence="14" key="2">
    <citation type="submission" date="2023-03" db="EMBL/GenBank/DDBJ databases">
        <authorList>
            <consortium name="Wellcome Sanger Institute Data Sharing"/>
        </authorList>
    </citation>
    <scope>NUCLEOTIDE SEQUENCE [LARGE SCALE GENOMIC DNA]</scope>
</reference>
<dbReference type="GO" id="GO:0046872">
    <property type="term" value="F:metal ion binding"/>
    <property type="evidence" value="ECO:0007669"/>
    <property type="project" value="UniProtKB-KW"/>
</dbReference>
<proteinExistence type="inferred from homology"/>
<feature type="binding site" evidence="10">
    <location>
        <position position="136"/>
    </location>
    <ligand>
        <name>Mg(2+)</name>
        <dbReference type="ChEBI" id="CHEBI:18420"/>
        <label>1</label>
    </ligand>
</feature>
<feature type="binding site" evidence="10">
    <location>
        <position position="134"/>
    </location>
    <ligand>
        <name>Mg(2+)</name>
        <dbReference type="ChEBI" id="CHEBI:18420"/>
        <label>1</label>
    </ligand>
</feature>
<dbReference type="PANTHER" id="PTHR22748:SF26">
    <property type="entry name" value="ENDONUCLEASE_EXONUCLEASE_PHOSPHATASE DOMAIN-CONTAINING PROTEIN"/>
    <property type="match status" value="1"/>
</dbReference>
<feature type="active site" description="Proton donor/acceptor" evidence="9">
    <location>
        <position position="134"/>
    </location>
</feature>
<dbReference type="GeneTree" id="ENSGT00950000183016"/>
<dbReference type="GO" id="GO:0005634">
    <property type="term" value="C:nucleus"/>
    <property type="evidence" value="ECO:0007669"/>
    <property type="project" value="TreeGrafter"/>
</dbReference>
<evidence type="ECO:0000256" key="3">
    <source>
        <dbReference type="ARBA" id="ARBA00012115"/>
    </source>
</evidence>
<dbReference type="CDD" id="cd09076">
    <property type="entry name" value="L1-EN"/>
    <property type="match status" value="1"/>
</dbReference>
<keyword evidence="10" id="KW-0464">Manganese</keyword>
<dbReference type="InterPro" id="IPR036691">
    <property type="entry name" value="Endo/exonu/phosph_ase_sf"/>
</dbReference>
<comment type="similarity">
    <text evidence="2">Belongs to the DNA repair enzymes AP/ExoA family.</text>
</comment>
<feature type="site" description="Interaction with DNA substrate" evidence="11">
    <location>
        <position position="221"/>
    </location>
</feature>
<evidence type="ECO:0000256" key="8">
    <source>
        <dbReference type="ARBA" id="ARBA00023204"/>
    </source>
</evidence>
<feature type="binding site" evidence="10">
    <location>
        <position position="221"/>
    </location>
    <ligand>
        <name>Mg(2+)</name>
        <dbReference type="ChEBI" id="CHEBI:18420"/>
        <label>1</label>
    </ligand>
</feature>
<dbReference type="SUPFAM" id="SSF56219">
    <property type="entry name" value="DNase I-like"/>
    <property type="match status" value="1"/>
</dbReference>
<dbReference type="GO" id="GO:0008311">
    <property type="term" value="F:double-stranded DNA 3'-5' DNA exonuclease activity"/>
    <property type="evidence" value="ECO:0007669"/>
    <property type="project" value="UniProtKB-EC"/>
</dbReference>
<dbReference type="GO" id="GO:0003906">
    <property type="term" value="F:DNA-(apurinic or apyrimidinic site) endonuclease activity"/>
    <property type="evidence" value="ECO:0007669"/>
    <property type="project" value="TreeGrafter"/>
</dbReference>
<dbReference type="Ensembl" id="ENSACLT00000066429.1">
    <property type="protein sequence ID" value="ENSACLP00000065070.1"/>
    <property type="gene ID" value="ENSACLG00000036478.1"/>
</dbReference>
<dbReference type="AlphaFoldDB" id="A0AAX7U874"/>
<keyword evidence="6" id="KW-0378">Hydrolase</keyword>
<feature type="site" description="Important for catalytic activity" evidence="11">
    <location>
        <position position="196"/>
    </location>
</feature>
<feature type="active site" evidence="9">
    <location>
        <position position="103"/>
    </location>
</feature>
<keyword evidence="4 10" id="KW-0479">Metal-binding</keyword>
<evidence type="ECO:0000256" key="1">
    <source>
        <dbReference type="ARBA" id="ARBA00000493"/>
    </source>
</evidence>
<dbReference type="Proteomes" id="UP000265100">
    <property type="component" value="Chromosome 14"/>
</dbReference>
<dbReference type="Pfam" id="PF14529">
    <property type="entry name" value="Exo_endo_phos_2"/>
    <property type="match status" value="1"/>
</dbReference>
<name>A0AAX7U874_ASTCA</name>
<dbReference type="GO" id="GO:0006284">
    <property type="term" value="P:base-excision repair"/>
    <property type="evidence" value="ECO:0007669"/>
    <property type="project" value="TreeGrafter"/>
</dbReference>
<evidence type="ECO:0000256" key="11">
    <source>
        <dbReference type="PIRSR" id="PIRSR604808-3"/>
    </source>
</evidence>
<comment type="cofactor">
    <cofactor evidence="10">
        <name>Mg(2+)</name>
        <dbReference type="ChEBI" id="CHEBI:18420"/>
    </cofactor>
    <cofactor evidence="10">
        <name>Mn(2+)</name>
        <dbReference type="ChEBI" id="CHEBI:29035"/>
    </cofactor>
    <text evidence="10">Probably binds two magnesium or manganese ions per subunit.</text>
</comment>
<sequence>MIITGGYMVLSLNVNGIKNPIKIAFLQEMHLQYQRKNMRSGREWDSKFFYYASHRSGKKRGVAILIPNKVGFEFTGEHKDKEGRFVLVKGKMEQEDVTLCNIYAPPGSSSTGFFKEIFSLIAAESVGTCICAGDFNLLLHPKWDKTSRDRRGTKIKKQVKTMLSELGLIDIWRYLHKNERKFTFYSARHDMYSRIDYFFTFSKDLHRVKDCIIGQRDLSDHSGLTMKIGFKASPKNTLWRLNTGLLNNDSFKREMGQELKTYLELNDNGAVNPTILWDAAKRRIKQASLVTDKHTIISEGPFILLTRYLKGKLEQFSLGFMWKRHTIRSGGNFCFMC</sequence>
<organism evidence="13 14">
    <name type="scientific">Astatotilapia calliptera</name>
    <name type="common">Eastern happy</name>
    <name type="synonym">Chromis callipterus</name>
    <dbReference type="NCBI Taxonomy" id="8154"/>
    <lineage>
        <taxon>Eukaryota</taxon>
        <taxon>Metazoa</taxon>
        <taxon>Chordata</taxon>
        <taxon>Craniata</taxon>
        <taxon>Vertebrata</taxon>
        <taxon>Euteleostomi</taxon>
        <taxon>Actinopterygii</taxon>
        <taxon>Neopterygii</taxon>
        <taxon>Teleostei</taxon>
        <taxon>Neoteleostei</taxon>
        <taxon>Acanthomorphata</taxon>
        <taxon>Ovalentaria</taxon>
        <taxon>Cichlomorphae</taxon>
        <taxon>Cichliformes</taxon>
        <taxon>Cichlidae</taxon>
        <taxon>African cichlids</taxon>
        <taxon>Pseudocrenilabrinae</taxon>
        <taxon>Haplochromini</taxon>
        <taxon>Astatotilapia</taxon>
    </lineage>
</organism>
<evidence type="ECO:0000256" key="10">
    <source>
        <dbReference type="PIRSR" id="PIRSR604808-2"/>
    </source>
</evidence>
<dbReference type="Gene3D" id="3.60.10.10">
    <property type="entry name" value="Endonuclease/exonuclease/phosphatase"/>
    <property type="match status" value="1"/>
</dbReference>
<reference evidence="13" key="4">
    <citation type="submission" date="2025-09" db="UniProtKB">
        <authorList>
            <consortium name="Ensembl"/>
        </authorList>
    </citation>
    <scope>IDENTIFICATION</scope>
</reference>
<dbReference type="EC" id="3.1.11.2" evidence="3"/>
<evidence type="ECO:0000256" key="4">
    <source>
        <dbReference type="ARBA" id="ARBA00022723"/>
    </source>
</evidence>
<accession>A0AAX7U874</accession>
<feature type="binding site" evidence="10">
    <location>
        <position position="28"/>
    </location>
    <ligand>
        <name>Mg(2+)</name>
        <dbReference type="ChEBI" id="CHEBI:18420"/>
        <label>1</label>
    </ligand>
</feature>